<reference evidence="1 2" key="1">
    <citation type="journal article" date="2023" name="Plants (Basel)">
        <title>Bridging the Gap: Combining Genomics and Transcriptomics Approaches to Understand Stylosanthes scabra, an Orphan Legume from the Brazilian Caatinga.</title>
        <authorList>
            <person name="Ferreira-Neto J.R.C."/>
            <person name="da Silva M.D."/>
            <person name="Binneck E."/>
            <person name="de Melo N.F."/>
            <person name="da Silva R.H."/>
            <person name="de Melo A.L.T.M."/>
            <person name="Pandolfi V."/>
            <person name="Bustamante F.O."/>
            <person name="Brasileiro-Vidal A.C."/>
            <person name="Benko-Iseppon A.M."/>
        </authorList>
    </citation>
    <scope>NUCLEOTIDE SEQUENCE [LARGE SCALE GENOMIC DNA]</scope>
    <source>
        <tissue evidence="1">Leaves</tissue>
    </source>
</reference>
<name>A0ABU7A0H2_9FABA</name>
<gene>
    <name evidence="1" type="ORF">PIB30_115681</name>
</gene>
<accession>A0ABU7A0H2</accession>
<evidence type="ECO:0000313" key="1">
    <source>
        <dbReference type="EMBL" id="MED6227639.1"/>
    </source>
</evidence>
<feature type="non-terminal residue" evidence="1">
    <location>
        <position position="1"/>
    </location>
</feature>
<organism evidence="1 2">
    <name type="scientific">Stylosanthes scabra</name>
    <dbReference type="NCBI Taxonomy" id="79078"/>
    <lineage>
        <taxon>Eukaryota</taxon>
        <taxon>Viridiplantae</taxon>
        <taxon>Streptophyta</taxon>
        <taxon>Embryophyta</taxon>
        <taxon>Tracheophyta</taxon>
        <taxon>Spermatophyta</taxon>
        <taxon>Magnoliopsida</taxon>
        <taxon>eudicotyledons</taxon>
        <taxon>Gunneridae</taxon>
        <taxon>Pentapetalae</taxon>
        <taxon>rosids</taxon>
        <taxon>fabids</taxon>
        <taxon>Fabales</taxon>
        <taxon>Fabaceae</taxon>
        <taxon>Papilionoideae</taxon>
        <taxon>50 kb inversion clade</taxon>
        <taxon>dalbergioids sensu lato</taxon>
        <taxon>Dalbergieae</taxon>
        <taxon>Pterocarpus clade</taxon>
        <taxon>Stylosanthes</taxon>
    </lineage>
</organism>
<proteinExistence type="predicted"/>
<protein>
    <submittedName>
        <fullName evidence="1">Uncharacterized protein</fullName>
    </submittedName>
</protein>
<comment type="caution">
    <text evidence="1">The sequence shown here is derived from an EMBL/GenBank/DDBJ whole genome shotgun (WGS) entry which is preliminary data.</text>
</comment>
<dbReference type="Proteomes" id="UP001341840">
    <property type="component" value="Unassembled WGS sequence"/>
</dbReference>
<sequence length="68" mass="7410">YEMLAEYVSSPHTNGGLSHLHSAQRGVGICCDCDPEHHTTYMFVAHGGLARPFRSNIESVSDDLSPHA</sequence>
<evidence type="ECO:0000313" key="2">
    <source>
        <dbReference type="Proteomes" id="UP001341840"/>
    </source>
</evidence>
<keyword evidence="2" id="KW-1185">Reference proteome</keyword>
<dbReference type="EMBL" id="JASCZI010285149">
    <property type="protein sequence ID" value="MED6227639.1"/>
    <property type="molecule type" value="Genomic_DNA"/>
</dbReference>